<comment type="caution">
    <text evidence="2">The sequence shown here is derived from an EMBL/GenBank/DDBJ whole genome shotgun (WGS) entry which is preliminary data.</text>
</comment>
<dbReference type="InterPro" id="IPR007563">
    <property type="entry name" value="DUF554"/>
</dbReference>
<feature type="transmembrane region" description="Helical" evidence="1">
    <location>
        <begin position="110"/>
        <end position="133"/>
    </location>
</feature>
<dbReference type="RefSeq" id="WP_370596087.1">
    <property type="nucleotide sequence ID" value="NZ_JALBUR010000014.1"/>
</dbReference>
<keyword evidence="1" id="KW-0472">Membrane</keyword>
<dbReference type="Pfam" id="PF04474">
    <property type="entry name" value="DUF554"/>
    <property type="match status" value="1"/>
</dbReference>
<feature type="transmembrane region" description="Helical" evidence="1">
    <location>
        <begin position="197"/>
        <end position="215"/>
    </location>
</feature>
<feature type="transmembrane region" description="Helical" evidence="1">
    <location>
        <begin position="68"/>
        <end position="89"/>
    </location>
</feature>
<evidence type="ECO:0000313" key="3">
    <source>
        <dbReference type="Proteomes" id="UP001286174"/>
    </source>
</evidence>
<gene>
    <name evidence="2" type="ORF">MOZ60_06690</name>
</gene>
<name>A0AB35U2S1_9FIRM</name>
<accession>A0AB35U2S1</accession>
<evidence type="ECO:0000313" key="2">
    <source>
        <dbReference type="EMBL" id="MDX8419780.1"/>
    </source>
</evidence>
<sequence>MAGLGILVNALAIIAGGIIGMVFGKKIPERMQETLLKVNGTAVLFIGIGGAMSKMLTIKDGVVNTQGSMMMIGSLAIGTVVGELLDLDGWMHRFGVCLQKKTGNGSDSHFIEGFVSASLTVCIGAMAIVGAIADGIDGNHSILFAKAVLDLIIVMVMSASLGKGCLFSFVPVVILQGSVTLLAKLIAPLITTAALDHISYVGSVLIFCVGVNLVFDSKIRVANILPAILVAALWP</sequence>
<keyword evidence="3" id="KW-1185">Reference proteome</keyword>
<proteinExistence type="predicted"/>
<dbReference type="Proteomes" id="UP001286174">
    <property type="component" value="Unassembled WGS sequence"/>
</dbReference>
<organism evidence="2 3">
    <name type="scientific">Grylomicrobium aquisgranensis</name>
    <dbReference type="NCBI Taxonomy" id="2926318"/>
    <lineage>
        <taxon>Bacteria</taxon>
        <taxon>Bacillati</taxon>
        <taxon>Bacillota</taxon>
        <taxon>Erysipelotrichia</taxon>
        <taxon>Erysipelotrichales</taxon>
        <taxon>Erysipelotrichaceae</taxon>
        <taxon>Grylomicrobium</taxon>
    </lineage>
</organism>
<reference evidence="2 3" key="1">
    <citation type="submission" date="2022-03" db="EMBL/GenBank/DDBJ databases">
        <title>Novel taxa within the pig intestine.</title>
        <authorList>
            <person name="Wylensek D."/>
            <person name="Bishof K."/>
            <person name="Afrizal A."/>
            <person name="Clavel T."/>
        </authorList>
    </citation>
    <scope>NUCLEOTIDE SEQUENCE [LARGE SCALE GENOMIC DNA]</scope>
    <source>
        <strain evidence="2 3">CLA-KB-P133</strain>
    </source>
</reference>
<feature type="transmembrane region" description="Helical" evidence="1">
    <location>
        <begin position="166"/>
        <end position="191"/>
    </location>
</feature>
<feature type="transmembrane region" description="Helical" evidence="1">
    <location>
        <begin position="139"/>
        <end position="159"/>
    </location>
</feature>
<dbReference type="PANTHER" id="PTHR36111:SF2">
    <property type="entry name" value="INNER MEMBRANE PROTEIN"/>
    <property type="match status" value="1"/>
</dbReference>
<dbReference type="AlphaFoldDB" id="A0AB35U2S1"/>
<protein>
    <submittedName>
        <fullName evidence="2">DUF554 domain-containing protein</fullName>
    </submittedName>
</protein>
<feature type="transmembrane region" description="Helical" evidence="1">
    <location>
        <begin position="36"/>
        <end position="56"/>
    </location>
</feature>
<feature type="transmembrane region" description="Helical" evidence="1">
    <location>
        <begin position="6"/>
        <end position="24"/>
    </location>
</feature>
<keyword evidence="1" id="KW-1133">Transmembrane helix</keyword>
<evidence type="ECO:0000256" key="1">
    <source>
        <dbReference type="SAM" id="Phobius"/>
    </source>
</evidence>
<dbReference type="PANTHER" id="PTHR36111">
    <property type="entry name" value="INNER MEMBRANE PROTEIN-RELATED"/>
    <property type="match status" value="1"/>
</dbReference>
<keyword evidence="1" id="KW-0812">Transmembrane</keyword>
<dbReference type="EMBL" id="JALBUR010000014">
    <property type="protein sequence ID" value="MDX8419780.1"/>
    <property type="molecule type" value="Genomic_DNA"/>
</dbReference>